<evidence type="ECO:0000256" key="1">
    <source>
        <dbReference type="ARBA" id="ARBA00004651"/>
    </source>
</evidence>
<keyword evidence="4 9" id="KW-0812">Transmembrane</keyword>
<evidence type="ECO:0000256" key="3">
    <source>
        <dbReference type="ARBA" id="ARBA00022475"/>
    </source>
</evidence>
<dbReference type="GO" id="GO:0008360">
    <property type="term" value="P:regulation of cell shape"/>
    <property type="evidence" value="ECO:0007669"/>
    <property type="project" value="UniProtKB-UniRule"/>
</dbReference>
<dbReference type="AlphaFoldDB" id="A0A370UDA4"/>
<dbReference type="Pfam" id="PF04093">
    <property type="entry name" value="MreD"/>
    <property type="match status" value="1"/>
</dbReference>
<dbReference type="OrthoDB" id="6647425at2"/>
<comment type="function">
    <text evidence="8">Involved in formation of the rod shape of the cell. May also contribute to regulation of formation of penicillin-binding proteins.</text>
</comment>
<accession>A0A370UDA4</accession>
<keyword evidence="3 8" id="KW-1003">Cell membrane</keyword>
<dbReference type="InterPro" id="IPR026034">
    <property type="entry name" value="MreD_proteobac"/>
</dbReference>
<feature type="transmembrane region" description="Helical" evidence="9">
    <location>
        <begin position="128"/>
        <end position="147"/>
    </location>
</feature>
<reference evidence="10 11" key="1">
    <citation type="submission" date="2018-06" db="EMBL/GenBank/DDBJ databases">
        <title>Marinomonas sp. YLB-05 draft genome sequence.</title>
        <authorList>
            <person name="Yu L."/>
            <person name="Tang X."/>
        </authorList>
    </citation>
    <scope>NUCLEOTIDE SEQUENCE [LARGE SCALE GENOMIC DNA]</scope>
    <source>
        <strain evidence="10 11">YLB-05</strain>
    </source>
</reference>
<dbReference type="EMBL" id="QKRA01000001">
    <property type="protein sequence ID" value="RDL45764.1"/>
    <property type="molecule type" value="Genomic_DNA"/>
</dbReference>
<evidence type="ECO:0000313" key="11">
    <source>
        <dbReference type="Proteomes" id="UP000254326"/>
    </source>
</evidence>
<comment type="subcellular location">
    <subcellularLocation>
        <location evidence="8">Cell inner membrane</location>
    </subcellularLocation>
    <subcellularLocation>
        <location evidence="1">Cell membrane</location>
        <topology evidence="1">Multi-pass membrane protein</topology>
    </subcellularLocation>
</comment>
<dbReference type="Proteomes" id="UP000254326">
    <property type="component" value="Unassembled WGS sequence"/>
</dbReference>
<dbReference type="PANTHER" id="PTHR37484:SF1">
    <property type="entry name" value="ROD SHAPE-DETERMINING PROTEIN MRED"/>
    <property type="match status" value="1"/>
</dbReference>
<dbReference type="NCBIfam" id="TIGR03426">
    <property type="entry name" value="shape_MreD"/>
    <property type="match status" value="1"/>
</dbReference>
<feature type="transmembrane region" description="Helical" evidence="9">
    <location>
        <begin position="6"/>
        <end position="28"/>
    </location>
</feature>
<evidence type="ECO:0000256" key="5">
    <source>
        <dbReference type="ARBA" id="ARBA00022960"/>
    </source>
</evidence>
<sequence length="157" mass="18384">MKSSFVFCLTFIVALMLEGLTFPSHLVWFRPEWALLVVLYWVIALPLRVGVGVAWFLGLLVDLLQGGVIGYHSLTYVLITFMCAVLYKRLRMYRRWQQAMFIFLLVSINQLIGFWLDHYSGDAEPTLMIFMPAIITALLWPWCFIILRSIRRLYSIQ</sequence>
<feature type="transmembrane region" description="Helical" evidence="9">
    <location>
        <begin position="69"/>
        <end position="87"/>
    </location>
</feature>
<keyword evidence="6 9" id="KW-1133">Transmembrane helix</keyword>
<keyword evidence="7 8" id="KW-0472">Membrane</keyword>
<evidence type="ECO:0000313" key="10">
    <source>
        <dbReference type="EMBL" id="RDL45764.1"/>
    </source>
</evidence>
<comment type="caution">
    <text evidence="10">The sequence shown here is derived from an EMBL/GenBank/DDBJ whole genome shotgun (WGS) entry which is preliminary data.</text>
</comment>
<keyword evidence="11" id="KW-1185">Reference proteome</keyword>
<comment type="similarity">
    <text evidence="2 8">Belongs to the MreD family.</text>
</comment>
<evidence type="ECO:0000256" key="7">
    <source>
        <dbReference type="ARBA" id="ARBA00023136"/>
    </source>
</evidence>
<dbReference type="RefSeq" id="WP_115466352.1">
    <property type="nucleotide sequence ID" value="NZ_QKRA01000001.1"/>
</dbReference>
<keyword evidence="8" id="KW-0997">Cell inner membrane</keyword>
<proteinExistence type="inferred from homology"/>
<dbReference type="GO" id="GO:0005886">
    <property type="term" value="C:plasma membrane"/>
    <property type="evidence" value="ECO:0007669"/>
    <property type="project" value="UniProtKB-SubCell"/>
</dbReference>
<evidence type="ECO:0000256" key="2">
    <source>
        <dbReference type="ARBA" id="ARBA00007776"/>
    </source>
</evidence>
<evidence type="ECO:0000256" key="6">
    <source>
        <dbReference type="ARBA" id="ARBA00022989"/>
    </source>
</evidence>
<evidence type="ECO:0000256" key="9">
    <source>
        <dbReference type="SAM" id="Phobius"/>
    </source>
</evidence>
<keyword evidence="5 8" id="KW-0133">Cell shape</keyword>
<feature type="transmembrane region" description="Helical" evidence="9">
    <location>
        <begin position="99"/>
        <end position="116"/>
    </location>
</feature>
<evidence type="ECO:0000256" key="4">
    <source>
        <dbReference type="ARBA" id="ARBA00022692"/>
    </source>
</evidence>
<feature type="transmembrane region" description="Helical" evidence="9">
    <location>
        <begin position="35"/>
        <end position="57"/>
    </location>
</feature>
<protein>
    <recommendedName>
        <fullName evidence="8">Rod shape-determining protein MreD</fullName>
    </recommendedName>
</protein>
<gene>
    <name evidence="10" type="primary">mreD</name>
    <name evidence="10" type="ORF">DN730_01570</name>
</gene>
<name>A0A370UDA4_9GAMM</name>
<dbReference type="PIRSF" id="PIRSF018472">
    <property type="entry name" value="MreD_proteobac"/>
    <property type="match status" value="1"/>
</dbReference>
<evidence type="ECO:0000256" key="8">
    <source>
        <dbReference type="PIRNR" id="PIRNR018472"/>
    </source>
</evidence>
<dbReference type="PANTHER" id="PTHR37484">
    <property type="entry name" value="ROD SHAPE-DETERMINING PROTEIN MRED"/>
    <property type="match status" value="1"/>
</dbReference>
<organism evidence="10 11">
    <name type="scientific">Marinomonas piezotolerans</name>
    <dbReference type="NCBI Taxonomy" id="2213058"/>
    <lineage>
        <taxon>Bacteria</taxon>
        <taxon>Pseudomonadati</taxon>
        <taxon>Pseudomonadota</taxon>
        <taxon>Gammaproteobacteria</taxon>
        <taxon>Oceanospirillales</taxon>
        <taxon>Oceanospirillaceae</taxon>
        <taxon>Marinomonas</taxon>
    </lineage>
</organism>
<dbReference type="InterPro" id="IPR007227">
    <property type="entry name" value="Cell_shape_determining_MreD"/>
</dbReference>